<dbReference type="RefSeq" id="WP_100992116.1">
    <property type="nucleotide sequence ID" value="NZ_CP025096.1"/>
</dbReference>
<protein>
    <submittedName>
        <fullName evidence="1">Uncharacterized protein</fullName>
    </submittedName>
</protein>
<reference evidence="1 2" key="1">
    <citation type="submission" date="2017-11" db="EMBL/GenBank/DDBJ databases">
        <title>Taxonomic description and genome sequences of Spirosoma HA7 sp. nov., isolated from pollen microhabitat of Corylus avellana.</title>
        <authorList>
            <person name="Ambika Manirajan B."/>
            <person name="Suarez C."/>
            <person name="Ratering S."/>
            <person name="Geissler-Plaum R."/>
            <person name="Cardinale M."/>
            <person name="Sylvia S."/>
        </authorList>
    </citation>
    <scope>NUCLEOTIDE SEQUENCE [LARGE SCALE GENOMIC DNA]</scope>
    <source>
        <strain evidence="1 2">HA7</strain>
    </source>
</reference>
<dbReference type="Proteomes" id="UP000232883">
    <property type="component" value="Chromosome"/>
</dbReference>
<evidence type="ECO:0000313" key="1">
    <source>
        <dbReference type="EMBL" id="AUD05563.1"/>
    </source>
</evidence>
<gene>
    <name evidence="1" type="ORF">CWM47_29195</name>
</gene>
<accession>A0A2K8Z6R6</accession>
<name>A0A2K8Z6R6_9BACT</name>
<dbReference type="KEGG" id="spir:CWM47_29195"/>
<dbReference type="AlphaFoldDB" id="A0A2K8Z6R6"/>
<proteinExistence type="predicted"/>
<sequence length="114" mass="13557">MKNLKFSQKIFFLPLLYFYSNNVFSQMQLIPEGTIGLGNKTNNIIQLNLSENRKDWTRIYINPKDVKIYTAPFLFVIVDDSDKPKKFMLKQLKDSAYVFYYDQKKNLQMGKIKK</sequence>
<dbReference type="EMBL" id="CP025096">
    <property type="protein sequence ID" value="AUD05563.1"/>
    <property type="molecule type" value="Genomic_DNA"/>
</dbReference>
<organism evidence="1 2">
    <name type="scientific">Spirosoma pollinicola</name>
    <dbReference type="NCBI Taxonomy" id="2057025"/>
    <lineage>
        <taxon>Bacteria</taxon>
        <taxon>Pseudomonadati</taxon>
        <taxon>Bacteroidota</taxon>
        <taxon>Cytophagia</taxon>
        <taxon>Cytophagales</taxon>
        <taxon>Cytophagaceae</taxon>
        <taxon>Spirosoma</taxon>
    </lineage>
</organism>
<evidence type="ECO:0000313" key="2">
    <source>
        <dbReference type="Proteomes" id="UP000232883"/>
    </source>
</evidence>
<keyword evidence="2" id="KW-1185">Reference proteome</keyword>